<name>A0A0U2VLI8_9ENTE</name>
<evidence type="ECO:0000313" key="2">
    <source>
        <dbReference type="Proteomes" id="UP000067523"/>
    </source>
</evidence>
<dbReference type="Proteomes" id="UP000067523">
    <property type="component" value="Chromosome"/>
</dbReference>
<dbReference type="STRING" id="118060.ATZ35_14850"/>
<dbReference type="EMBL" id="CP013655">
    <property type="protein sequence ID" value="ALS38379.1"/>
    <property type="molecule type" value="Genomic_DNA"/>
</dbReference>
<evidence type="ECO:0000313" key="1">
    <source>
        <dbReference type="EMBL" id="ALS38379.1"/>
    </source>
</evidence>
<protein>
    <submittedName>
        <fullName evidence="1">Uncharacterized protein</fullName>
    </submittedName>
</protein>
<dbReference type="KEGG" id="erx:ATZ35_14850"/>
<keyword evidence="2" id="KW-1185">Reference proteome</keyword>
<sequence length="72" mass="8213">MLIRTFSFLHLLNVKIGWVNSNQSKRSITNITTTMLLFFCGGILDHIDLGEASGYNQTKRQFNKNKKNPPIS</sequence>
<dbReference type="AlphaFoldDB" id="A0A0U2VLI8"/>
<reference evidence="2" key="1">
    <citation type="submission" date="2015-12" db="EMBL/GenBank/DDBJ databases">
        <authorList>
            <person name="Lauer A."/>
            <person name="Humrighouse B."/>
            <person name="Loparev V."/>
            <person name="Shewmaker P.L."/>
            <person name="Whitney A.M."/>
            <person name="McLaughlin R.W."/>
        </authorList>
    </citation>
    <scope>NUCLEOTIDE SEQUENCE [LARGE SCALE GENOMIC DNA]</scope>
    <source>
        <strain evidence="2">LMG 26678</strain>
    </source>
</reference>
<gene>
    <name evidence="1" type="ORF">ATZ35_14850</name>
</gene>
<organism evidence="1 2">
    <name type="scientific">Enterococcus rotai</name>
    <dbReference type="NCBI Taxonomy" id="118060"/>
    <lineage>
        <taxon>Bacteria</taxon>
        <taxon>Bacillati</taxon>
        <taxon>Bacillota</taxon>
        <taxon>Bacilli</taxon>
        <taxon>Lactobacillales</taxon>
        <taxon>Enterococcaceae</taxon>
        <taxon>Enterococcus</taxon>
    </lineage>
</organism>
<proteinExistence type="predicted"/>
<accession>A0A0U2VLI8</accession>